<gene>
    <name evidence="2" type="ORF">HNP68_001081</name>
</gene>
<evidence type="ECO:0000313" key="3">
    <source>
        <dbReference type="Proteomes" id="UP000555838"/>
    </source>
</evidence>
<dbReference type="EMBL" id="JACHFG010000009">
    <property type="protein sequence ID" value="MBB6043459.1"/>
    <property type="molecule type" value="Genomic_DNA"/>
</dbReference>
<evidence type="ECO:0000313" key="2">
    <source>
        <dbReference type="EMBL" id="MBB6043459.1"/>
    </source>
</evidence>
<comment type="caution">
    <text evidence="2">The sequence shown here is derived from an EMBL/GenBank/DDBJ whole genome shotgun (WGS) entry which is preliminary data.</text>
</comment>
<keyword evidence="1" id="KW-0732">Signal</keyword>
<feature type="signal peptide" evidence="1">
    <location>
        <begin position="1"/>
        <end position="21"/>
    </location>
</feature>
<organism evidence="2 3">
    <name type="scientific">Borreliella yangtzensis</name>
    <dbReference type="NCBI Taxonomy" id="683292"/>
    <lineage>
        <taxon>Bacteria</taxon>
        <taxon>Pseudomonadati</taxon>
        <taxon>Spirochaetota</taxon>
        <taxon>Spirochaetia</taxon>
        <taxon>Spirochaetales</taxon>
        <taxon>Borreliaceae</taxon>
        <taxon>Borreliella</taxon>
    </lineage>
</organism>
<feature type="chain" id="PRO_5046933868" evidence="1">
    <location>
        <begin position="22"/>
        <end position="188"/>
    </location>
</feature>
<reference evidence="2 3" key="1">
    <citation type="submission" date="2020-08" db="EMBL/GenBank/DDBJ databases">
        <title>Genomic Encyclopedia of Type Strains, Phase IV (KMG-IV): sequencing the most valuable type-strain genomes for metagenomic binning, comparative biology and taxonomic classification.</title>
        <authorList>
            <person name="Goeker M."/>
        </authorList>
    </citation>
    <scope>NUCLEOTIDE SEQUENCE [LARGE SCALE GENOMIC DNA]</scope>
    <source>
        <strain evidence="2 3">DSM 24625</strain>
    </source>
</reference>
<dbReference type="RefSeq" id="WP_221240658.1">
    <property type="nucleotide sequence ID" value="NZ_CP179656.1"/>
</dbReference>
<accession>A0ABR6PB03</accession>
<dbReference type="Proteomes" id="UP000555838">
    <property type="component" value="Unassembled WGS sequence"/>
</dbReference>
<protein>
    <submittedName>
        <fullName evidence="2">Uncharacterized protein</fullName>
    </submittedName>
</protein>
<evidence type="ECO:0000256" key="1">
    <source>
        <dbReference type="SAM" id="SignalP"/>
    </source>
</evidence>
<name>A0ABR6PB03_9SPIR</name>
<proteinExistence type="predicted"/>
<sequence length="188" mass="21915">MCCIKKYLIFFLLLSFINCNLFNKNKNSDQANSIISSLDSNQKQSLAFFKDLLQNKQYSKDLEQASKSFLEDLKKDNEDFGSQNKLNQGLNCDYDDSKIENLFAQLGDDKVKKFLQQLHIMLKAINDGTLASFSSLNFKDLSNLSQKQERALEYVKSQLYVEFYFYINDISNTEYFFKKAMLEILNTD</sequence>
<keyword evidence="3" id="KW-1185">Reference proteome</keyword>